<evidence type="ECO:0000256" key="1">
    <source>
        <dbReference type="SAM" id="Coils"/>
    </source>
</evidence>
<feature type="compositionally biased region" description="Acidic residues" evidence="2">
    <location>
        <begin position="1034"/>
        <end position="1055"/>
    </location>
</feature>
<sequence>MGLRTASVRHPHVMVMAPALTKSAQSQNFKLPPSSPTTQPTTPLNSRDEHNIYHSLEGDSCEKPTADYDLTNLENATDNLNTLALVSELLNNKSYNSNCLVVGESSSDPSNPSGIMNSSPLHMGDHKDKMGLQKAGLDVVSLIKDKATNNDVDQLFNNIEAVLPGTEIGSGSEIGQNVDELMQVFKSIESGSDRLGAAASDLGAETDSMFPLSLEKELFNDVDVMSMSMEEQLLDGANTLKENHAKELIGDLQKKHSKLERKLEFILRRLRKMQAKHMGQHISEEIAGVYEHVHRTLRRTKDNNVNIQPQLEFTKQSEPNVCASSLASRVETNSEKLKPISQTSAKNLARKLEMSTNIQANAAGRQRHTTRYFGSGSIEPSSLRSALVGATIIPQWTTDCKHELQRVTGLLHTETRLVQEQLDSEATVSSSGGESCDEMQTYNNPHQQYLAIQKRAAWRYATDRAAIAARWTWLQAQIADLEYRIRQYSDLHKQIRANKGPVILGGASPPHSVPTSPNAVNGYRGQLPGASPITLKSVDSTANGAVPNSDPQTCTAARTRPLVNFRKRKLLQTWGLHTVSKKAARSSTIRCGCTPPSFQCALCTGRTDPTRPRDLPDYLSKSERISLLDPSFHPVFSLPEDASANIHLEAIMKTPEWQQRSTRPSMKTVKFIAKGERSDKLSIPMEHQPKKPPPPDHRRKYNRLIKSSTINALTAKIKSKFRGRKPGLHSLARLRRKRHSEKLSIAHLQSTVGEGGNEELEQIATTSGSVKLDSRSSSPLLSMQTISSYKRSSRVSSYDIDNIVIPYSVAASTRVEKLQYKEILTPKWRMVDPDFATKYNVKNNGLVNTSGAESDVEDFSEEAVALRHEKCEHEEKKKFLSYLKFPYGYGRSRSHKRTDSRAESSGCNTPDPMSPHTGDALENTISPLTSPPATPLSVNTDDTGSLPSINMLRKRTVSQSRAKDKEILRDELRCITPENVEVVPYDRRAFPLSEETYDKMLKLMPENHQFKTNARAQDYASTVSYLDDDRVDSPDSESTESAIGEEDPNDPEWIDMENIKDRYRR</sequence>
<dbReference type="AlphaFoldDB" id="A0A8K0D4N1"/>
<feature type="coiled-coil region" evidence="1">
    <location>
        <begin position="242"/>
        <end position="276"/>
    </location>
</feature>
<dbReference type="GO" id="GO:0035035">
    <property type="term" value="F:histone acetyltransferase binding"/>
    <property type="evidence" value="ECO:0007669"/>
    <property type="project" value="TreeGrafter"/>
</dbReference>
<feature type="domain" description="PEHE" evidence="3">
    <location>
        <begin position="822"/>
        <end position="961"/>
    </location>
</feature>
<gene>
    <name evidence="4" type="ORF">ILUMI_06785</name>
</gene>
<comment type="caution">
    <text evidence="4">The sequence shown here is derived from an EMBL/GenBank/DDBJ whole genome shotgun (WGS) entry which is preliminary data.</text>
</comment>
<feature type="region of interest" description="Disordered" evidence="2">
    <location>
        <begin position="24"/>
        <end position="48"/>
    </location>
</feature>
<dbReference type="OrthoDB" id="6022640at2759"/>
<dbReference type="GO" id="GO:0044545">
    <property type="term" value="C:NSL complex"/>
    <property type="evidence" value="ECO:0007669"/>
    <property type="project" value="TreeGrafter"/>
</dbReference>
<feature type="compositionally biased region" description="Polar residues" evidence="2">
    <location>
        <begin position="1014"/>
        <end position="1024"/>
    </location>
</feature>
<dbReference type="Proteomes" id="UP000801492">
    <property type="component" value="Unassembled WGS sequence"/>
</dbReference>
<keyword evidence="1" id="KW-0175">Coiled coil</keyword>
<dbReference type="EMBL" id="VTPC01002831">
    <property type="protein sequence ID" value="KAF2899390.1"/>
    <property type="molecule type" value="Genomic_DNA"/>
</dbReference>
<organism evidence="4 5">
    <name type="scientific">Ignelater luminosus</name>
    <name type="common">Cucubano</name>
    <name type="synonym">Pyrophorus luminosus</name>
    <dbReference type="NCBI Taxonomy" id="2038154"/>
    <lineage>
        <taxon>Eukaryota</taxon>
        <taxon>Metazoa</taxon>
        <taxon>Ecdysozoa</taxon>
        <taxon>Arthropoda</taxon>
        <taxon>Hexapoda</taxon>
        <taxon>Insecta</taxon>
        <taxon>Pterygota</taxon>
        <taxon>Neoptera</taxon>
        <taxon>Endopterygota</taxon>
        <taxon>Coleoptera</taxon>
        <taxon>Polyphaga</taxon>
        <taxon>Elateriformia</taxon>
        <taxon>Elateroidea</taxon>
        <taxon>Elateridae</taxon>
        <taxon>Agrypninae</taxon>
        <taxon>Pyrophorini</taxon>
        <taxon>Ignelater</taxon>
    </lineage>
</organism>
<name>A0A8K0D4N1_IGNLU</name>
<feature type="region of interest" description="Disordered" evidence="2">
    <location>
        <begin position="1014"/>
        <end position="1065"/>
    </location>
</feature>
<dbReference type="PANTHER" id="PTHR22443">
    <property type="entry name" value="NON-SPECIFIC LETHAL 1, ISOFORM M"/>
    <property type="match status" value="1"/>
</dbReference>
<reference evidence="4" key="1">
    <citation type="submission" date="2019-08" db="EMBL/GenBank/DDBJ databases">
        <title>The genome of the North American firefly Photinus pyralis.</title>
        <authorList>
            <consortium name="Photinus pyralis genome working group"/>
            <person name="Fallon T.R."/>
            <person name="Sander Lower S.E."/>
            <person name="Weng J.-K."/>
        </authorList>
    </citation>
    <scope>NUCLEOTIDE SEQUENCE</scope>
    <source>
        <strain evidence="4">TRF0915ILg1</strain>
        <tissue evidence="4">Whole body</tissue>
    </source>
</reference>
<feature type="compositionally biased region" description="Polar residues" evidence="2">
    <location>
        <begin position="938"/>
        <end position="948"/>
    </location>
</feature>
<evidence type="ECO:0000259" key="3">
    <source>
        <dbReference type="PROSITE" id="PS52052"/>
    </source>
</evidence>
<proteinExistence type="predicted"/>
<protein>
    <recommendedName>
        <fullName evidence="3">PEHE domain-containing protein</fullName>
    </recommendedName>
</protein>
<keyword evidence="5" id="KW-1185">Reference proteome</keyword>
<dbReference type="PANTHER" id="PTHR22443:SF18">
    <property type="entry name" value="NON-SPECIFIC LETHAL 1, ISOFORM M"/>
    <property type="match status" value="1"/>
</dbReference>
<evidence type="ECO:0000313" key="5">
    <source>
        <dbReference type="Proteomes" id="UP000801492"/>
    </source>
</evidence>
<dbReference type="SMART" id="SM01300">
    <property type="entry name" value="PEHE"/>
    <property type="match status" value="1"/>
</dbReference>
<dbReference type="InterPro" id="IPR029332">
    <property type="entry name" value="PEHE_dom"/>
</dbReference>
<dbReference type="InterPro" id="IPR026180">
    <property type="entry name" value="NSL1"/>
</dbReference>
<accession>A0A8K0D4N1</accession>
<dbReference type="PROSITE" id="PS52052">
    <property type="entry name" value="PEHE"/>
    <property type="match status" value="1"/>
</dbReference>
<evidence type="ECO:0000313" key="4">
    <source>
        <dbReference type="EMBL" id="KAF2899390.1"/>
    </source>
</evidence>
<feature type="region of interest" description="Disordered" evidence="2">
    <location>
        <begin position="891"/>
        <end position="961"/>
    </location>
</feature>
<evidence type="ECO:0000256" key="2">
    <source>
        <dbReference type="SAM" id="MobiDB-lite"/>
    </source>
</evidence>